<keyword evidence="1" id="KW-0472">Membrane</keyword>
<protein>
    <submittedName>
        <fullName evidence="2">Uncharacterized protein</fullName>
    </submittedName>
</protein>
<reference evidence="3" key="1">
    <citation type="submission" date="2022-10" db="EMBL/GenBank/DDBJ databases">
        <title>Genome assembly of Pristionchus species.</title>
        <authorList>
            <person name="Yoshida K."/>
            <person name="Sommer R.J."/>
        </authorList>
    </citation>
    <scope>NUCLEOTIDE SEQUENCE [LARGE SCALE GENOMIC DNA]</scope>
    <source>
        <strain evidence="3">RS5460</strain>
    </source>
</reference>
<organism evidence="2 3">
    <name type="scientific">Pristionchus mayeri</name>
    <dbReference type="NCBI Taxonomy" id="1317129"/>
    <lineage>
        <taxon>Eukaryota</taxon>
        <taxon>Metazoa</taxon>
        <taxon>Ecdysozoa</taxon>
        <taxon>Nematoda</taxon>
        <taxon>Chromadorea</taxon>
        <taxon>Rhabditida</taxon>
        <taxon>Rhabditina</taxon>
        <taxon>Diplogasteromorpha</taxon>
        <taxon>Diplogasteroidea</taxon>
        <taxon>Neodiplogasteridae</taxon>
        <taxon>Pristionchus</taxon>
    </lineage>
</organism>
<feature type="non-terminal residue" evidence="2">
    <location>
        <position position="1"/>
    </location>
</feature>
<keyword evidence="3" id="KW-1185">Reference proteome</keyword>
<dbReference type="AlphaFoldDB" id="A0AAN5C8T5"/>
<feature type="non-terminal residue" evidence="2">
    <location>
        <position position="88"/>
    </location>
</feature>
<evidence type="ECO:0000256" key="1">
    <source>
        <dbReference type="SAM" id="Phobius"/>
    </source>
</evidence>
<feature type="transmembrane region" description="Helical" evidence="1">
    <location>
        <begin position="35"/>
        <end position="51"/>
    </location>
</feature>
<sequence>KEPAPGTTQHFISMAASGMLTHMLVYGLTGSKRRAFGAVLFTIPISTLMSIRDQAMDYEKWKEMASLRNKGVPDRFMPYRCKYDWTDY</sequence>
<feature type="transmembrane region" description="Helical" evidence="1">
    <location>
        <begin position="12"/>
        <end position="29"/>
    </location>
</feature>
<keyword evidence="1" id="KW-1133">Transmembrane helix</keyword>
<dbReference type="Proteomes" id="UP001328107">
    <property type="component" value="Unassembled WGS sequence"/>
</dbReference>
<dbReference type="EMBL" id="BTRK01000001">
    <property type="protein sequence ID" value="GMR34142.1"/>
    <property type="molecule type" value="Genomic_DNA"/>
</dbReference>
<proteinExistence type="predicted"/>
<comment type="caution">
    <text evidence="2">The sequence shown here is derived from an EMBL/GenBank/DDBJ whole genome shotgun (WGS) entry which is preliminary data.</text>
</comment>
<evidence type="ECO:0000313" key="2">
    <source>
        <dbReference type="EMBL" id="GMR34142.1"/>
    </source>
</evidence>
<name>A0AAN5C8T5_9BILA</name>
<keyword evidence="1" id="KW-0812">Transmembrane</keyword>
<accession>A0AAN5C8T5</accession>
<gene>
    <name evidence="2" type="ORF">PMAYCL1PPCAC_04337</name>
</gene>
<evidence type="ECO:0000313" key="3">
    <source>
        <dbReference type="Proteomes" id="UP001328107"/>
    </source>
</evidence>